<sequence length="280" mass="29847">MFIIIKTPEEIALLREGGKHLARIVRAVAERVVVGISTKSLDEYAHKLISDYGDTPAFLNYKPDGAPHPFPSTACISINEEVVHGIPNENHIIADGDIVTIDIGLNHSGCFTDHAITVIAGTTSSPEAKKLVEDTQIALMRGIEAIHSGSTVGDIGYAIQTFVEGSGPPLVVGEVVPSDGTGGVRMGQRGYGIVRGYAGHGVGRYIHEDPFIMNEGKKGSGPKLVPGMVIAIEPMLTLGTHKTKVLSDGYTVVTTDKSLSAHFEHTVLITENGYEILTKE</sequence>
<evidence type="ECO:0000313" key="8">
    <source>
        <dbReference type="EMBL" id="OGI83448.1"/>
    </source>
</evidence>
<proteinExistence type="inferred from homology"/>
<dbReference type="Pfam" id="PF00557">
    <property type="entry name" value="Peptidase_M24"/>
    <property type="match status" value="1"/>
</dbReference>
<feature type="binding site" evidence="6">
    <location>
        <position position="113"/>
    </location>
    <ligand>
        <name>a divalent metal cation</name>
        <dbReference type="ChEBI" id="CHEBI:60240"/>
        <label>1</label>
    </ligand>
</feature>
<feature type="binding site" evidence="6">
    <location>
        <position position="84"/>
    </location>
    <ligand>
        <name>substrate</name>
    </ligand>
</feature>
<dbReference type="Gene3D" id="3.90.230.10">
    <property type="entry name" value="Creatinase/methionine aminopeptidase superfamily"/>
    <property type="match status" value="1"/>
</dbReference>
<feature type="binding site" evidence="6">
    <location>
        <position position="233"/>
    </location>
    <ligand>
        <name>a divalent metal cation</name>
        <dbReference type="ChEBI" id="CHEBI:60240"/>
        <label>2</label>
        <note>catalytic</note>
    </ligand>
</feature>
<protein>
    <recommendedName>
        <fullName evidence="6">Methionine aminopeptidase</fullName>
        <shortName evidence="6">MAP</shortName>
        <shortName evidence="6">MetAP</shortName>
        <ecNumber evidence="6">3.4.11.18</ecNumber>
    </recommendedName>
    <alternativeName>
        <fullName evidence="6">Peptidase M</fullName>
    </alternativeName>
</protein>
<dbReference type="Proteomes" id="UP000179448">
    <property type="component" value="Unassembled WGS sequence"/>
</dbReference>
<dbReference type="STRING" id="1801766.A2997_01800"/>
<evidence type="ECO:0000256" key="1">
    <source>
        <dbReference type="ARBA" id="ARBA00002521"/>
    </source>
</evidence>
<dbReference type="PRINTS" id="PR00599">
    <property type="entry name" value="MAPEPTIDASE"/>
</dbReference>
<name>A0A1F6WNJ7_9BACT</name>
<comment type="caution">
    <text evidence="8">The sequence shown here is derived from an EMBL/GenBank/DDBJ whole genome shotgun (WGS) entry which is preliminary data.</text>
</comment>
<evidence type="ECO:0000256" key="3">
    <source>
        <dbReference type="ARBA" id="ARBA00022670"/>
    </source>
</evidence>
<dbReference type="InterPro" id="IPR000994">
    <property type="entry name" value="Pept_M24"/>
</dbReference>
<feature type="binding site" evidence="6">
    <location>
        <position position="200"/>
    </location>
    <ligand>
        <name>a divalent metal cation</name>
        <dbReference type="ChEBI" id="CHEBI:60240"/>
        <label>2</label>
        <note>catalytic</note>
    </ligand>
</feature>
<dbReference type="CDD" id="cd01086">
    <property type="entry name" value="MetAP1"/>
    <property type="match status" value="1"/>
</dbReference>
<accession>A0A1F6WNJ7</accession>
<evidence type="ECO:0000256" key="6">
    <source>
        <dbReference type="HAMAP-Rule" id="MF_01974"/>
    </source>
</evidence>
<feature type="binding site" evidence="6">
    <location>
        <position position="102"/>
    </location>
    <ligand>
        <name>a divalent metal cation</name>
        <dbReference type="ChEBI" id="CHEBI:60240"/>
        <label>1</label>
    </ligand>
</feature>
<evidence type="ECO:0000259" key="7">
    <source>
        <dbReference type="Pfam" id="PF00557"/>
    </source>
</evidence>
<comment type="catalytic activity">
    <reaction evidence="6">
        <text>Release of N-terminal amino acids, preferentially methionine, from peptides and arylamides.</text>
        <dbReference type="EC" id="3.4.11.18"/>
    </reaction>
</comment>
<reference evidence="8 9" key="1">
    <citation type="journal article" date="2016" name="Nat. Commun.">
        <title>Thousands of microbial genomes shed light on interconnected biogeochemical processes in an aquifer system.</title>
        <authorList>
            <person name="Anantharaman K."/>
            <person name="Brown C.T."/>
            <person name="Hug L.A."/>
            <person name="Sharon I."/>
            <person name="Castelle C.J."/>
            <person name="Probst A.J."/>
            <person name="Thomas B.C."/>
            <person name="Singh A."/>
            <person name="Wilkins M.J."/>
            <person name="Karaoz U."/>
            <person name="Brodie E.L."/>
            <person name="Williams K.H."/>
            <person name="Hubbard S.S."/>
            <person name="Banfield J.F."/>
        </authorList>
    </citation>
    <scope>NUCLEOTIDE SEQUENCE [LARGE SCALE GENOMIC DNA]</scope>
</reference>
<keyword evidence="4 6" id="KW-0479">Metal-binding</keyword>
<dbReference type="GO" id="GO:0004239">
    <property type="term" value="F:initiator methionyl aminopeptidase activity"/>
    <property type="evidence" value="ECO:0007669"/>
    <property type="project" value="UniProtKB-UniRule"/>
</dbReference>
<dbReference type="AlphaFoldDB" id="A0A1F6WNJ7"/>
<feature type="binding site" evidence="6">
    <location>
        <position position="113"/>
    </location>
    <ligand>
        <name>a divalent metal cation</name>
        <dbReference type="ChEBI" id="CHEBI:60240"/>
        <label>2</label>
        <note>catalytic</note>
    </ligand>
</feature>
<comment type="similarity">
    <text evidence="6">Belongs to the peptidase M24A family. Methionine aminopeptidase type 1 subfamily.</text>
</comment>
<keyword evidence="3 6" id="KW-0645">Protease</keyword>
<organism evidence="8 9">
    <name type="scientific">Candidatus Nomurabacteria bacterium RIFCSPLOWO2_01_FULL_36_10b</name>
    <dbReference type="NCBI Taxonomy" id="1801766"/>
    <lineage>
        <taxon>Bacteria</taxon>
        <taxon>Candidatus Nomuraibacteriota</taxon>
    </lineage>
</organism>
<keyword evidence="5 6" id="KW-0378">Hydrolase</keyword>
<dbReference type="GO" id="GO:0070006">
    <property type="term" value="F:metalloaminopeptidase activity"/>
    <property type="evidence" value="ECO:0007669"/>
    <property type="project" value="UniProtKB-UniRule"/>
</dbReference>
<evidence type="ECO:0000313" key="9">
    <source>
        <dbReference type="Proteomes" id="UP000179448"/>
    </source>
</evidence>
<dbReference type="PANTHER" id="PTHR43330:SF27">
    <property type="entry name" value="METHIONINE AMINOPEPTIDASE"/>
    <property type="match status" value="1"/>
</dbReference>
<dbReference type="PANTHER" id="PTHR43330">
    <property type="entry name" value="METHIONINE AMINOPEPTIDASE"/>
    <property type="match status" value="1"/>
</dbReference>
<dbReference type="EMBL" id="MFUQ01000017">
    <property type="protein sequence ID" value="OGI83448.1"/>
    <property type="molecule type" value="Genomic_DNA"/>
</dbReference>
<comment type="cofactor">
    <cofactor evidence="6">
        <name>Co(2+)</name>
        <dbReference type="ChEBI" id="CHEBI:48828"/>
    </cofactor>
    <cofactor evidence="6">
        <name>Zn(2+)</name>
        <dbReference type="ChEBI" id="CHEBI:29105"/>
    </cofactor>
    <cofactor evidence="6">
        <name>Mn(2+)</name>
        <dbReference type="ChEBI" id="CHEBI:29035"/>
    </cofactor>
    <cofactor evidence="6">
        <name>Fe(2+)</name>
        <dbReference type="ChEBI" id="CHEBI:29033"/>
    </cofactor>
    <text evidence="6">Binds 2 divalent metal cations per subunit. Has a high-affinity and a low affinity metal-binding site. The true nature of the physiological cofactor is under debate. The enzyme is active with cobalt, zinc, manganese or divalent iron ions. Most likely, methionine aminopeptidases function as mononuclear Fe(2+)-metalloproteases under physiological conditions, and the catalytically relevant metal-binding site has been assigned to the histidine-containing high-affinity site.</text>
</comment>
<feature type="domain" description="Peptidase M24" evidence="7">
    <location>
        <begin position="13"/>
        <end position="271"/>
    </location>
</feature>
<keyword evidence="2 6" id="KW-0031">Aminopeptidase</keyword>
<dbReference type="InterPro" id="IPR036005">
    <property type="entry name" value="Creatinase/aminopeptidase-like"/>
</dbReference>
<evidence type="ECO:0000256" key="4">
    <source>
        <dbReference type="ARBA" id="ARBA00022723"/>
    </source>
</evidence>
<dbReference type="GO" id="GO:0005829">
    <property type="term" value="C:cytosol"/>
    <property type="evidence" value="ECO:0007669"/>
    <property type="project" value="TreeGrafter"/>
</dbReference>
<evidence type="ECO:0000256" key="5">
    <source>
        <dbReference type="ARBA" id="ARBA00022801"/>
    </source>
</evidence>
<dbReference type="SUPFAM" id="SSF55920">
    <property type="entry name" value="Creatinase/aminopeptidase"/>
    <property type="match status" value="1"/>
</dbReference>
<comment type="function">
    <text evidence="1 6">Removes the N-terminal methionine from nascent proteins. The N-terminal methionine is often cleaved when the second residue in the primary sequence is small and uncharged (Met-Ala-, Cys, Gly, Pro, Ser, Thr, or Val). Requires deformylation of the N(alpha)-formylated initiator methionine before it can be hydrolyzed.</text>
</comment>
<dbReference type="HAMAP" id="MF_01974">
    <property type="entry name" value="MetAP_1"/>
    <property type="match status" value="1"/>
</dbReference>
<dbReference type="EC" id="3.4.11.18" evidence="6"/>
<comment type="subunit">
    <text evidence="6">Monomer.</text>
</comment>
<dbReference type="GO" id="GO:0046872">
    <property type="term" value="F:metal ion binding"/>
    <property type="evidence" value="ECO:0007669"/>
    <property type="project" value="UniProtKB-UniRule"/>
</dbReference>
<feature type="binding site" evidence="6">
    <location>
        <position position="264"/>
    </location>
    <ligand>
        <name>a divalent metal cation</name>
        <dbReference type="ChEBI" id="CHEBI:60240"/>
        <label>2</label>
        <note>catalytic</note>
    </ligand>
</feature>
<gene>
    <name evidence="6" type="primary">map</name>
    <name evidence="8" type="ORF">A2997_01800</name>
</gene>
<dbReference type="GO" id="GO:0006508">
    <property type="term" value="P:proteolysis"/>
    <property type="evidence" value="ECO:0007669"/>
    <property type="project" value="UniProtKB-KW"/>
</dbReference>
<feature type="binding site" evidence="6">
    <location>
        <position position="207"/>
    </location>
    <ligand>
        <name>substrate</name>
    </ligand>
</feature>
<dbReference type="InterPro" id="IPR001714">
    <property type="entry name" value="Pept_M24_MAP"/>
</dbReference>
<dbReference type="InterPro" id="IPR002467">
    <property type="entry name" value="Pept_M24A_MAP1"/>
</dbReference>
<feature type="binding site" evidence="6">
    <location>
        <position position="264"/>
    </location>
    <ligand>
        <name>a divalent metal cation</name>
        <dbReference type="ChEBI" id="CHEBI:60240"/>
        <label>1</label>
    </ligand>
</feature>
<evidence type="ECO:0000256" key="2">
    <source>
        <dbReference type="ARBA" id="ARBA00022438"/>
    </source>
</evidence>